<feature type="compositionally biased region" description="Polar residues" evidence="1">
    <location>
        <begin position="240"/>
        <end position="249"/>
    </location>
</feature>
<dbReference type="GO" id="GO:0051721">
    <property type="term" value="F:protein phosphatase 2A binding"/>
    <property type="evidence" value="ECO:0007669"/>
    <property type="project" value="TreeGrafter"/>
</dbReference>
<dbReference type="GO" id="GO:0035303">
    <property type="term" value="P:regulation of dephosphorylation"/>
    <property type="evidence" value="ECO:0007669"/>
    <property type="project" value="TreeGrafter"/>
</dbReference>
<sequence>METNCLNDLLSAIFAQASGISHAAIPSTSASDHASALLSLIRQARSRIDALSLISSNDSIDDLPTSSLRAVLLGSVYANILSTSRTKPGDFTARKDILKQCKDAYRSFLSQLVSLGILDRSSSSEYVRSLFSQAEMVVRSDKSPVPEAAAARRAARIAAMKLERALVNALDTYRNAARAKSSASGALRSTNTGLETSKSSSVASAVPDTAFDLLILPKRSGDDEDGDEEKEEKNDAFVGGSQQDENGVKTPTSLRSYLIMLCHLHALQSFSALDSTFTELTLLQSMPADAERESQARANQERQEVERRRQEGGDSDWRLDQRWGSSNDGPLMDKKGKPLRPFTILPGEGNSNRGAGSLGTAQSQLDERRRLQSQVFQHSHRLPTMTIDEYLEEEERRGNIIQGGGQASADKPTTKETLALRSEGYGVGTREAEEAEEEQRQKANDWDDFAEANPKGVGNTMNRG</sequence>
<dbReference type="GO" id="GO:0005829">
    <property type="term" value="C:cytosol"/>
    <property type="evidence" value="ECO:0007669"/>
    <property type="project" value="TreeGrafter"/>
</dbReference>
<organism evidence="2 3">
    <name type="scientific">Meira miltonrushii</name>
    <dbReference type="NCBI Taxonomy" id="1280837"/>
    <lineage>
        <taxon>Eukaryota</taxon>
        <taxon>Fungi</taxon>
        <taxon>Dikarya</taxon>
        <taxon>Basidiomycota</taxon>
        <taxon>Ustilaginomycotina</taxon>
        <taxon>Exobasidiomycetes</taxon>
        <taxon>Exobasidiales</taxon>
        <taxon>Brachybasidiaceae</taxon>
        <taxon>Meira</taxon>
    </lineage>
</organism>
<dbReference type="PANTHER" id="PTHR10933">
    <property type="entry name" value="IMMUNOGLOBULIN-BINDING PROTEIN 1"/>
    <property type="match status" value="1"/>
</dbReference>
<feature type="region of interest" description="Disordered" evidence="1">
    <location>
        <begin position="216"/>
        <end position="249"/>
    </location>
</feature>
<dbReference type="Pfam" id="PF04177">
    <property type="entry name" value="TAP42"/>
    <property type="match status" value="1"/>
</dbReference>
<dbReference type="InterPro" id="IPR007304">
    <property type="entry name" value="TAP46-like"/>
</dbReference>
<evidence type="ECO:0000313" key="2">
    <source>
        <dbReference type="EMBL" id="PWN35270.1"/>
    </source>
</evidence>
<feature type="compositionally biased region" description="Basic and acidic residues" evidence="1">
    <location>
        <begin position="289"/>
        <end position="321"/>
    </location>
</feature>
<reference evidence="2 3" key="1">
    <citation type="journal article" date="2018" name="Mol. Biol. Evol.">
        <title>Broad Genomic Sampling Reveals a Smut Pathogenic Ancestry of the Fungal Clade Ustilaginomycotina.</title>
        <authorList>
            <person name="Kijpornyongpan T."/>
            <person name="Mondo S.J."/>
            <person name="Barry K."/>
            <person name="Sandor L."/>
            <person name="Lee J."/>
            <person name="Lipzen A."/>
            <person name="Pangilinan J."/>
            <person name="LaButti K."/>
            <person name="Hainaut M."/>
            <person name="Henrissat B."/>
            <person name="Grigoriev I.V."/>
            <person name="Spatafora J.W."/>
            <person name="Aime M.C."/>
        </authorList>
    </citation>
    <scope>NUCLEOTIDE SEQUENCE [LARGE SCALE GENOMIC DNA]</scope>
    <source>
        <strain evidence="2 3">MCA 3882</strain>
    </source>
</reference>
<dbReference type="InterPro" id="IPR038511">
    <property type="entry name" value="TAP42/TAP46-like_sf"/>
</dbReference>
<dbReference type="AlphaFoldDB" id="A0A316VCR4"/>
<dbReference type="PANTHER" id="PTHR10933:SF9">
    <property type="entry name" value="IMMUNOGLOBULIN-BINDING PROTEIN 1"/>
    <property type="match status" value="1"/>
</dbReference>
<feature type="compositionally biased region" description="Polar residues" evidence="1">
    <location>
        <begin position="349"/>
        <end position="364"/>
    </location>
</feature>
<proteinExistence type="predicted"/>
<evidence type="ECO:0000256" key="1">
    <source>
        <dbReference type="SAM" id="MobiDB-lite"/>
    </source>
</evidence>
<dbReference type="STRING" id="1280837.A0A316VCR4"/>
<feature type="region of interest" description="Disordered" evidence="1">
    <location>
        <begin position="420"/>
        <end position="464"/>
    </location>
</feature>
<name>A0A316VCR4_9BASI</name>
<dbReference type="RefSeq" id="XP_025355572.1">
    <property type="nucleotide sequence ID" value="XM_025499871.1"/>
</dbReference>
<dbReference type="OrthoDB" id="10261753at2759"/>
<accession>A0A316VCR4</accession>
<keyword evidence="3" id="KW-1185">Reference proteome</keyword>
<gene>
    <name evidence="2" type="ORF">FA14DRAFT_164246</name>
</gene>
<dbReference type="Gene3D" id="1.25.40.540">
    <property type="entry name" value="TAP42-like family"/>
    <property type="match status" value="1"/>
</dbReference>
<dbReference type="GeneID" id="37021652"/>
<protein>
    <submittedName>
        <fullName evidence="2">TAP42-domain-containing protein</fullName>
    </submittedName>
</protein>
<feature type="region of interest" description="Disordered" evidence="1">
    <location>
        <begin position="181"/>
        <end position="201"/>
    </location>
</feature>
<feature type="region of interest" description="Disordered" evidence="1">
    <location>
        <begin position="288"/>
        <end position="369"/>
    </location>
</feature>
<dbReference type="GO" id="GO:0009966">
    <property type="term" value="P:regulation of signal transduction"/>
    <property type="evidence" value="ECO:0007669"/>
    <property type="project" value="InterPro"/>
</dbReference>
<dbReference type="InParanoid" id="A0A316VCR4"/>
<dbReference type="EMBL" id="KZ819603">
    <property type="protein sequence ID" value="PWN35270.1"/>
    <property type="molecule type" value="Genomic_DNA"/>
</dbReference>
<dbReference type="Proteomes" id="UP000245771">
    <property type="component" value="Unassembled WGS sequence"/>
</dbReference>
<evidence type="ECO:0000313" key="3">
    <source>
        <dbReference type="Proteomes" id="UP000245771"/>
    </source>
</evidence>